<feature type="transmembrane region" description="Helical" evidence="1">
    <location>
        <begin position="259"/>
        <end position="281"/>
    </location>
</feature>
<evidence type="ECO:0000256" key="1">
    <source>
        <dbReference type="SAM" id="Phobius"/>
    </source>
</evidence>
<keyword evidence="1" id="KW-0472">Membrane</keyword>
<dbReference type="PANTHER" id="PTHR35342:SF5">
    <property type="entry name" value="TRICARBOXYLIC TRANSPORT PROTEIN"/>
    <property type="match status" value="1"/>
</dbReference>
<reference evidence="4" key="1">
    <citation type="submission" date="2016-05" db="EMBL/GenBank/DDBJ databases">
        <authorList>
            <person name="Baek K."/>
            <person name="Yang S.-J."/>
        </authorList>
    </citation>
    <scope>NUCLEOTIDE SEQUENCE [LARGE SCALE GENOMIC DNA]</scope>
    <source>
        <strain evidence="4">ST58-10</strain>
    </source>
</reference>
<feature type="transmembrane region" description="Helical" evidence="1">
    <location>
        <begin position="414"/>
        <end position="447"/>
    </location>
</feature>
<dbReference type="InterPro" id="IPR002823">
    <property type="entry name" value="DUF112_TM"/>
</dbReference>
<feature type="transmembrane region" description="Helical" evidence="1">
    <location>
        <begin position="20"/>
        <end position="49"/>
    </location>
</feature>
<protein>
    <submittedName>
        <fullName evidence="3">C4-dicarboxylate ABC transporter permease</fullName>
    </submittedName>
</protein>
<feature type="domain" description="DUF112" evidence="2">
    <location>
        <begin position="20"/>
        <end position="437"/>
    </location>
</feature>
<dbReference type="KEGG" id="mars:A8C75_16280"/>
<evidence type="ECO:0000313" key="4">
    <source>
        <dbReference type="Proteomes" id="UP000078070"/>
    </source>
</evidence>
<evidence type="ECO:0000259" key="2">
    <source>
        <dbReference type="Pfam" id="PF01970"/>
    </source>
</evidence>
<feature type="transmembrane region" description="Helical" evidence="1">
    <location>
        <begin position="390"/>
        <end position="408"/>
    </location>
</feature>
<dbReference type="STRING" id="1821621.A8C75_16280"/>
<feature type="transmembrane region" description="Helical" evidence="1">
    <location>
        <begin position="147"/>
        <end position="163"/>
    </location>
</feature>
<dbReference type="PRINTS" id="PR00173">
    <property type="entry name" value="EDTRNSPORT"/>
</dbReference>
<evidence type="ECO:0000313" key="3">
    <source>
        <dbReference type="EMBL" id="ANG63880.1"/>
    </source>
</evidence>
<organism evidence="3 4">
    <name type="scientific">Marinobacterium aestuarii</name>
    <dbReference type="NCBI Taxonomy" id="1821621"/>
    <lineage>
        <taxon>Bacteria</taxon>
        <taxon>Pseudomonadati</taxon>
        <taxon>Pseudomonadota</taxon>
        <taxon>Gammaproteobacteria</taxon>
        <taxon>Oceanospirillales</taxon>
        <taxon>Oceanospirillaceae</taxon>
        <taxon>Marinobacterium</taxon>
    </lineage>
</organism>
<dbReference type="EMBL" id="CP015839">
    <property type="protein sequence ID" value="ANG63880.1"/>
    <property type="molecule type" value="Genomic_DNA"/>
</dbReference>
<sequence>MLLHEFAISIFAILSDPNVLLLAIIGVAVGIILGALPGVSSTMALAILLPLSFSMEPASAILFLIAVFVSSVYGGSISAILINIPGTPGAIVTQLDGYPMTRSGRAGHALTYALIASTLGGLMGLLLLVLLAPMVASAAMNFRSPEFAMVAVFGLVLLAYASSGSTLRGILVGAIGLICGMVGFDRVTDAPRFVFETSFLQAGIDLVPLTVGLFGLAEVMRNLSPSSSGKMDPVPPVTSLFPPWRELCGQWKAMLRGSFIGTFVGAIPAAGSAIAVAIAYAQELRFARQPERFGKGAPEGIVAPEAANSSSIGGAMVPMMTLGIPGDAMTAVLMGSLLIHGLRPGPLLFSENPLFVSSVYAALFMGVILTLIIGLMMLKWIAVVMRVPQRILLAGIAVLCVIGSFAIRNNLSDVYVMLFFGAVGYLLYLLRLPAAPLAFGLILGPILEENLRRSLMLSRGSLSVFIERPIACSLLLLSIAAILLPLLLPYLTRLRDKRRKARATPAIES</sequence>
<feature type="transmembrane region" description="Helical" evidence="1">
    <location>
        <begin position="61"/>
        <end position="82"/>
    </location>
</feature>
<keyword evidence="4" id="KW-1185">Reference proteome</keyword>
<dbReference type="RefSeq" id="WP_067384810.1">
    <property type="nucleotide sequence ID" value="NZ_CP015839.1"/>
</dbReference>
<name>A0A1A9F1K6_9GAMM</name>
<dbReference type="Pfam" id="PF01970">
    <property type="entry name" value="TctA"/>
    <property type="match status" value="1"/>
</dbReference>
<dbReference type="AlphaFoldDB" id="A0A1A9F1K6"/>
<accession>A0A1A9F1K6</accession>
<keyword evidence="1" id="KW-1133">Transmembrane helix</keyword>
<feature type="transmembrane region" description="Helical" evidence="1">
    <location>
        <begin position="109"/>
        <end position="135"/>
    </location>
</feature>
<keyword evidence="1" id="KW-0812">Transmembrane</keyword>
<feature type="transmembrane region" description="Helical" evidence="1">
    <location>
        <begin position="169"/>
        <end position="187"/>
    </location>
</feature>
<proteinExistence type="predicted"/>
<feature type="transmembrane region" description="Helical" evidence="1">
    <location>
        <begin position="319"/>
        <end position="339"/>
    </location>
</feature>
<reference evidence="3 4" key="2">
    <citation type="journal article" date="2018" name="Int. J. Syst. Evol. Microbiol.">
        <title>Marinobacterium aestuarii sp. nov., a benzene-degrading marine bacterium isolated from estuary sediment.</title>
        <authorList>
            <person name="Bae S.S."/>
            <person name="Jung J."/>
            <person name="Chung D."/>
            <person name="Baek K."/>
        </authorList>
    </citation>
    <scope>NUCLEOTIDE SEQUENCE [LARGE SCALE GENOMIC DNA]</scope>
    <source>
        <strain evidence="3 4">ST58-10</strain>
    </source>
</reference>
<feature type="transmembrane region" description="Helical" evidence="1">
    <location>
        <begin position="359"/>
        <end position="378"/>
    </location>
</feature>
<dbReference type="Proteomes" id="UP000078070">
    <property type="component" value="Chromosome"/>
</dbReference>
<dbReference type="PANTHER" id="PTHR35342">
    <property type="entry name" value="TRICARBOXYLIC TRANSPORT PROTEIN"/>
    <property type="match status" value="1"/>
</dbReference>
<feature type="transmembrane region" description="Helical" evidence="1">
    <location>
        <begin position="468"/>
        <end position="488"/>
    </location>
</feature>
<gene>
    <name evidence="3" type="ORF">A8C75_16280</name>
</gene>